<dbReference type="InterPro" id="IPR014889">
    <property type="entry name" value="Transc_factor_DP_C"/>
</dbReference>
<dbReference type="Proteomes" id="UP001347796">
    <property type="component" value="Unassembled WGS sequence"/>
</dbReference>
<dbReference type="PANTHER" id="PTHR12548">
    <property type="entry name" value="TRANSCRIPTION FACTOR DP"/>
    <property type="match status" value="1"/>
</dbReference>
<evidence type="ECO:0000313" key="11">
    <source>
        <dbReference type="EMBL" id="KAK6167297.1"/>
    </source>
</evidence>
<keyword evidence="6 7" id="KW-0539">Nucleus</keyword>
<evidence type="ECO:0008006" key="13">
    <source>
        <dbReference type="Google" id="ProtNLM"/>
    </source>
</evidence>
<dbReference type="GO" id="GO:0005667">
    <property type="term" value="C:transcription regulator complex"/>
    <property type="evidence" value="ECO:0007669"/>
    <property type="project" value="InterPro"/>
</dbReference>
<dbReference type="CDD" id="cd14458">
    <property type="entry name" value="DP_DD"/>
    <property type="match status" value="1"/>
</dbReference>
<dbReference type="SMART" id="SM01372">
    <property type="entry name" value="E2F_TDP"/>
    <property type="match status" value="1"/>
</dbReference>
<dbReference type="InterPro" id="IPR037241">
    <property type="entry name" value="E2F-DP_heterodim"/>
</dbReference>
<keyword evidence="4 7" id="KW-0238">DNA-binding</keyword>
<feature type="region of interest" description="Disordered" evidence="8">
    <location>
        <begin position="1"/>
        <end position="36"/>
    </location>
</feature>
<protein>
    <recommendedName>
        <fullName evidence="13">Transcription factor Dp-1</fullName>
    </recommendedName>
</protein>
<dbReference type="GO" id="GO:0051726">
    <property type="term" value="P:regulation of cell cycle"/>
    <property type="evidence" value="ECO:0007669"/>
    <property type="project" value="InterPro"/>
</dbReference>
<dbReference type="InterPro" id="IPR036390">
    <property type="entry name" value="WH_DNA-bd_sf"/>
</dbReference>
<gene>
    <name evidence="11" type="ORF">SNE40_021362</name>
</gene>
<feature type="compositionally biased region" description="Polar residues" evidence="8">
    <location>
        <begin position="16"/>
        <end position="36"/>
    </location>
</feature>
<organism evidence="11 12">
    <name type="scientific">Patella caerulea</name>
    <name type="common">Rayed Mediterranean limpet</name>
    <dbReference type="NCBI Taxonomy" id="87958"/>
    <lineage>
        <taxon>Eukaryota</taxon>
        <taxon>Metazoa</taxon>
        <taxon>Spiralia</taxon>
        <taxon>Lophotrochozoa</taxon>
        <taxon>Mollusca</taxon>
        <taxon>Gastropoda</taxon>
        <taxon>Patellogastropoda</taxon>
        <taxon>Patelloidea</taxon>
        <taxon>Patellidae</taxon>
        <taxon>Patella</taxon>
    </lineage>
</organism>
<dbReference type="InterPro" id="IPR015648">
    <property type="entry name" value="Transcrpt_fac_DP"/>
</dbReference>
<feature type="compositionally biased region" description="Acidic residues" evidence="8">
    <location>
        <begin position="458"/>
        <end position="474"/>
    </location>
</feature>
<feature type="domain" description="Transcription factor DP C-terminal" evidence="9">
    <location>
        <begin position="243"/>
        <end position="387"/>
    </location>
</feature>
<name>A0AAN8IXF9_PATCE</name>
<sequence>MANSNTTLASLWMDDGQSSPVKIVQTTPSKSNDQQENMKYYSKDAGLEPVTKIEPGLMDASSALRGLREQTPQKPAYHIIALQSPSKMSPYKDQPQLLPKTIQPQQMIACSPSSHAVQIDPSSPWSSVRKRPAELIIFENEYTDNGKRGKKGEKGGKGLRHFSMKVCEKVQRKGVTSYNEVADELVAEFTDPRNPQSQQEAGYDQKNIRRRVYDALNVLMAMNIISKEKKEIRWIGLPTNSAQECQSLETEKQRRLDRIKHKTQQLQELILQQIAFKNLVSRNREMEAKHGAPASNSAIQLPFIIVNTSKKTVIDCSISNDKDEYLFTFDNTFEIHDDIEVLKRMGMAFGLEKGQCSTDDLVKVIRMVPKALEPYVTEMASDSSSLVNLSTGIRPIDPTDVGYQQKRYQQHQQTAIMQKPYLNNTSITDSEVASATALLSRQSSLGSRTATETPSETYSDDDSDTDESSPVDMG</sequence>
<evidence type="ECO:0000256" key="3">
    <source>
        <dbReference type="ARBA" id="ARBA00023015"/>
    </source>
</evidence>
<dbReference type="SMART" id="SM01138">
    <property type="entry name" value="DP"/>
    <property type="match status" value="1"/>
</dbReference>
<evidence type="ECO:0000256" key="8">
    <source>
        <dbReference type="SAM" id="MobiDB-lite"/>
    </source>
</evidence>
<dbReference type="FunFam" id="1.20.140.80:FF:000001">
    <property type="entry name" value="Transcription factor"/>
    <property type="match status" value="1"/>
</dbReference>
<feature type="compositionally biased region" description="Polar residues" evidence="8">
    <location>
        <begin position="440"/>
        <end position="450"/>
    </location>
</feature>
<dbReference type="InterPro" id="IPR003316">
    <property type="entry name" value="E2F_WHTH_DNA-bd_dom"/>
</dbReference>
<evidence type="ECO:0000256" key="2">
    <source>
        <dbReference type="ARBA" id="ARBA00010940"/>
    </source>
</evidence>
<evidence type="ECO:0000256" key="5">
    <source>
        <dbReference type="ARBA" id="ARBA00023163"/>
    </source>
</evidence>
<dbReference type="EMBL" id="JAZGQO010000018">
    <property type="protein sequence ID" value="KAK6167297.1"/>
    <property type="molecule type" value="Genomic_DNA"/>
</dbReference>
<reference evidence="11 12" key="1">
    <citation type="submission" date="2024-01" db="EMBL/GenBank/DDBJ databases">
        <title>The genome of the rayed Mediterranean limpet Patella caerulea (Linnaeus, 1758).</title>
        <authorList>
            <person name="Anh-Thu Weber A."/>
            <person name="Halstead-Nussloch G."/>
        </authorList>
    </citation>
    <scope>NUCLEOTIDE SEQUENCE [LARGE SCALE GENOMIC DNA]</scope>
    <source>
        <strain evidence="11">AATW-2023a</strain>
        <tissue evidence="11">Whole specimen</tissue>
    </source>
</reference>
<accession>A0AAN8IXF9</accession>
<evidence type="ECO:0000259" key="10">
    <source>
        <dbReference type="SMART" id="SM01372"/>
    </source>
</evidence>
<dbReference type="GO" id="GO:0000977">
    <property type="term" value="F:RNA polymerase II transcription regulatory region sequence-specific DNA binding"/>
    <property type="evidence" value="ECO:0007669"/>
    <property type="project" value="TreeGrafter"/>
</dbReference>
<comment type="similarity">
    <text evidence="2 7">Belongs to the E2F/DP family.</text>
</comment>
<evidence type="ECO:0000259" key="9">
    <source>
        <dbReference type="SMART" id="SM01138"/>
    </source>
</evidence>
<feature type="domain" description="E2F/DP family winged-helix DNA-binding" evidence="10">
    <location>
        <begin position="154"/>
        <end position="236"/>
    </location>
</feature>
<dbReference type="Gene3D" id="1.20.140.80">
    <property type="entry name" value="Transcription factor DP"/>
    <property type="match status" value="1"/>
</dbReference>
<dbReference type="InterPro" id="IPR036388">
    <property type="entry name" value="WH-like_DNA-bd_sf"/>
</dbReference>
<dbReference type="PANTHER" id="PTHR12548:SF9">
    <property type="entry name" value="TRANSCRIPTION FACTOR DP"/>
    <property type="match status" value="1"/>
</dbReference>
<dbReference type="AlphaFoldDB" id="A0AAN8IXF9"/>
<dbReference type="GO" id="GO:0000981">
    <property type="term" value="F:DNA-binding transcription factor activity, RNA polymerase II-specific"/>
    <property type="evidence" value="ECO:0007669"/>
    <property type="project" value="TreeGrafter"/>
</dbReference>
<dbReference type="GO" id="GO:0005634">
    <property type="term" value="C:nucleus"/>
    <property type="evidence" value="ECO:0007669"/>
    <property type="project" value="UniProtKB-SubCell"/>
</dbReference>
<dbReference type="SUPFAM" id="SSF144074">
    <property type="entry name" value="E2F-DP heterodimerization region"/>
    <property type="match status" value="1"/>
</dbReference>
<evidence type="ECO:0000313" key="12">
    <source>
        <dbReference type="Proteomes" id="UP001347796"/>
    </source>
</evidence>
<comment type="caution">
    <text evidence="11">The sequence shown here is derived from an EMBL/GenBank/DDBJ whole genome shotgun (WGS) entry which is preliminary data.</text>
</comment>
<dbReference type="Pfam" id="PF08781">
    <property type="entry name" value="DP"/>
    <property type="match status" value="1"/>
</dbReference>
<evidence type="ECO:0000256" key="4">
    <source>
        <dbReference type="ARBA" id="ARBA00023125"/>
    </source>
</evidence>
<dbReference type="Pfam" id="PF02319">
    <property type="entry name" value="WHD_E2F_TDP"/>
    <property type="match status" value="1"/>
</dbReference>
<dbReference type="Gene3D" id="1.10.10.10">
    <property type="entry name" value="Winged helix-like DNA-binding domain superfamily/Winged helix DNA-binding domain"/>
    <property type="match status" value="1"/>
</dbReference>
<evidence type="ECO:0000256" key="6">
    <source>
        <dbReference type="ARBA" id="ARBA00023242"/>
    </source>
</evidence>
<evidence type="ECO:0000256" key="7">
    <source>
        <dbReference type="RuleBase" id="RU003796"/>
    </source>
</evidence>
<keyword evidence="5 7" id="KW-0804">Transcription</keyword>
<feature type="region of interest" description="Disordered" evidence="8">
    <location>
        <begin position="440"/>
        <end position="474"/>
    </location>
</feature>
<dbReference type="SUPFAM" id="SSF46785">
    <property type="entry name" value="Winged helix' DNA-binding domain"/>
    <property type="match status" value="1"/>
</dbReference>
<comment type="subcellular location">
    <subcellularLocation>
        <location evidence="1 7">Nucleus</location>
    </subcellularLocation>
</comment>
<dbReference type="FunFam" id="1.10.10.10:FF:000047">
    <property type="entry name" value="Transcription factor"/>
    <property type="match status" value="1"/>
</dbReference>
<keyword evidence="12" id="KW-1185">Reference proteome</keyword>
<dbReference type="InterPro" id="IPR038168">
    <property type="entry name" value="TF_DP_C_sf"/>
</dbReference>
<evidence type="ECO:0000256" key="1">
    <source>
        <dbReference type="ARBA" id="ARBA00004123"/>
    </source>
</evidence>
<keyword evidence="3 7" id="KW-0805">Transcription regulation</keyword>
<proteinExistence type="inferred from homology"/>